<reference evidence="1" key="1">
    <citation type="submission" date="2021-03" db="EMBL/GenBank/DDBJ databases">
        <title>Draft genome sequence of rust myrtle Austropuccinia psidii MF-1, a brazilian biotype.</title>
        <authorList>
            <person name="Quecine M.C."/>
            <person name="Pachon D.M.R."/>
            <person name="Bonatelli M.L."/>
            <person name="Correr F.H."/>
            <person name="Franceschini L.M."/>
            <person name="Leite T.F."/>
            <person name="Margarido G.R.A."/>
            <person name="Almeida C.A."/>
            <person name="Ferrarezi J.A."/>
            <person name="Labate C.A."/>
        </authorList>
    </citation>
    <scope>NUCLEOTIDE SEQUENCE</scope>
    <source>
        <strain evidence="1">MF-1</strain>
    </source>
</reference>
<protein>
    <submittedName>
        <fullName evidence="1">Uncharacterized protein</fullName>
    </submittedName>
</protein>
<comment type="caution">
    <text evidence="1">The sequence shown here is derived from an EMBL/GenBank/DDBJ whole genome shotgun (WGS) entry which is preliminary data.</text>
</comment>
<name>A0A9Q3F6B0_9BASI</name>
<dbReference type="EMBL" id="AVOT02037458">
    <property type="protein sequence ID" value="MBW0532138.1"/>
    <property type="molecule type" value="Genomic_DNA"/>
</dbReference>
<evidence type="ECO:0000313" key="2">
    <source>
        <dbReference type="Proteomes" id="UP000765509"/>
    </source>
</evidence>
<proteinExistence type="predicted"/>
<keyword evidence="2" id="KW-1185">Reference proteome</keyword>
<accession>A0A9Q3F6B0</accession>
<dbReference type="AlphaFoldDB" id="A0A9Q3F6B0"/>
<organism evidence="1 2">
    <name type="scientific">Austropuccinia psidii MF-1</name>
    <dbReference type="NCBI Taxonomy" id="1389203"/>
    <lineage>
        <taxon>Eukaryota</taxon>
        <taxon>Fungi</taxon>
        <taxon>Dikarya</taxon>
        <taxon>Basidiomycota</taxon>
        <taxon>Pucciniomycotina</taxon>
        <taxon>Pucciniomycetes</taxon>
        <taxon>Pucciniales</taxon>
        <taxon>Sphaerophragmiaceae</taxon>
        <taxon>Austropuccinia</taxon>
    </lineage>
</organism>
<dbReference type="Proteomes" id="UP000765509">
    <property type="component" value="Unassembled WGS sequence"/>
</dbReference>
<gene>
    <name evidence="1" type="ORF">O181_071853</name>
</gene>
<evidence type="ECO:0000313" key="1">
    <source>
        <dbReference type="EMBL" id="MBW0532138.1"/>
    </source>
</evidence>
<sequence length="144" mass="16552">MGNFIRENYDDDQKLMEENLVEYQEESQLEEGLPQDTTNHNLCKHNQDSQKFLATPNKGMEYINFTTSKIKFCVDNSQHPLILYSGAHCSIIANNYLDIHFSNWETQLFPTKGKNFRSASVKMNSIGTIVWVSLCSSFKTINTS</sequence>